<keyword evidence="2" id="KW-0732">Signal</keyword>
<accession>A0A6P7K945</accession>
<feature type="region of interest" description="Disordered" evidence="1">
    <location>
        <begin position="75"/>
        <end position="106"/>
    </location>
</feature>
<dbReference type="Pfam" id="PF07117">
    <property type="entry name" value="DUF1373"/>
    <property type="match status" value="1"/>
</dbReference>
<feature type="signal peptide" evidence="2">
    <location>
        <begin position="1"/>
        <end position="16"/>
    </location>
</feature>
<dbReference type="Proteomes" id="UP000515145">
    <property type="component" value="Chromosome 19"/>
</dbReference>
<evidence type="ECO:0000256" key="2">
    <source>
        <dbReference type="SAM" id="SignalP"/>
    </source>
</evidence>
<dbReference type="PROSITE" id="PS51257">
    <property type="entry name" value="PROKAR_LIPOPROTEIN"/>
    <property type="match status" value="1"/>
</dbReference>
<dbReference type="InterPro" id="IPR009803">
    <property type="entry name" value="DUF1373"/>
</dbReference>
<dbReference type="RefSeq" id="XP_028286009.1">
    <property type="nucleotide sequence ID" value="XM_028430208.1"/>
</dbReference>
<dbReference type="AlphaFoldDB" id="A0A6P7K945"/>
<organism evidence="3 4">
    <name type="scientific">Parambassis ranga</name>
    <name type="common">Indian glassy fish</name>
    <dbReference type="NCBI Taxonomy" id="210632"/>
    <lineage>
        <taxon>Eukaryota</taxon>
        <taxon>Metazoa</taxon>
        <taxon>Chordata</taxon>
        <taxon>Craniata</taxon>
        <taxon>Vertebrata</taxon>
        <taxon>Euteleostomi</taxon>
        <taxon>Actinopterygii</taxon>
        <taxon>Neopterygii</taxon>
        <taxon>Teleostei</taxon>
        <taxon>Neoteleostei</taxon>
        <taxon>Acanthomorphata</taxon>
        <taxon>Ovalentaria</taxon>
        <taxon>Ambassidae</taxon>
        <taxon>Parambassis</taxon>
    </lineage>
</organism>
<evidence type="ECO:0000313" key="5">
    <source>
        <dbReference type="RefSeq" id="XP_028286009.1"/>
    </source>
</evidence>
<evidence type="ECO:0000313" key="4">
    <source>
        <dbReference type="RefSeq" id="XP_028286008.1"/>
    </source>
</evidence>
<name>A0A6P7K945_9TELE</name>
<gene>
    <name evidence="4 5" type="primary">LOC114451533</name>
</gene>
<dbReference type="GeneID" id="114451533"/>
<evidence type="ECO:0000256" key="1">
    <source>
        <dbReference type="SAM" id="MobiDB-lite"/>
    </source>
</evidence>
<feature type="chain" id="PRO_5044651427" evidence="2">
    <location>
        <begin position="17"/>
        <end position="201"/>
    </location>
</feature>
<keyword evidence="3" id="KW-1185">Reference proteome</keyword>
<protein>
    <submittedName>
        <fullName evidence="4 5">Uncharacterized protein LOC114451533 isoform X1</fullName>
    </submittedName>
</protein>
<feature type="region of interest" description="Disordered" evidence="1">
    <location>
        <begin position="175"/>
        <end position="201"/>
    </location>
</feature>
<sequence length="201" mass="21401">MRLLWVCCLLVGAISCSPVKKGELPLMEPQYLPKDQRQDCFLPPSGPGFGVDSDPMRQPYFSGYVYGETGRSDSFVPARPMQSPDGAAGPSSSYGSNMAGGEGGYENLGAEPEVALDAGQTGYYVWGAPAEESWVPVAGDPNEPVLSDVSGLEPVYSFGSRSRYQRGRMVYAETSYTPTGPAVPPVFGPDAPEAPEDQSMV</sequence>
<reference evidence="4 5" key="1">
    <citation type="submission" date="2025-04" db="UniProtKB">
        <authorList>
            <consortium name="RefSeq"/>
        </authorList>
    </citation>
    <scope>IDENTIFICATION</scope>
</reference>
<proteinExistence type="predicted"/>
<evidence type="ECO:0000313" key="3">
    <source>
        <dbReference type="Proteomes" id="UP000515145"/>
    </source>
</evidence>
<dbReference type="OrthoDB" id="8963909at2759"/>
<dbReference type="RefSeq" id="XP_028286008.1">
    <property type="nucleotide sequence ID" value="XM_028430207.1"/>
</dbReference>